<comment type="caution">
    <text evidence="8">The sequence shown here is derived from an EMBL/GenBank/DDBJ whole genome shotgun (WGS) entry which is preliminary data.</text>
</comment>
<gene>
    <name evidence="5 8" type="primary">nuoN</name>
    <name evidence="8" type="ORF">E4680_06480</name>
</gene>
<dbReference type="Proteomes" id="UP000297890">
    <property type="component" value="Unassembled WGS sequence"/>
</dbReference>
<sequence>MTLIGSWVRLAAPEIVLLSAVCAILVIDLFLPPRLRHLTHSFSLLALLLTAASVLQVGQGLEEPIVTFSGMFVLDRLAVLMKVAVLLVAGVMLIYARDYLRSREMDQGEFYLLVLFSVLGMLVLISAAHFITLYLGLELMSLSLYALVAFNQERSSSSEAAMKYFVLGAIASGMLLYGMSILYGVTGSLEIEVVAETILAQPVGSLPLLLAMTFIVAGVAFKLGAVPFHNWMPDVYQGASTPVAMLVASASKLAAFAMAIRLLAQGMEGLSEDWRDLLIAMAVLSLAIGSIVAIAQTNVKRLLAYSAIANIGFLLLGILAANPVGYASALFYILVYVLMALGAFGALTLMSRGGHDAETLDDLKGLNSRSPWLAAVLAIFMFSMAGVPPTAGFYAKLMVLDAVVEQGFSGLAIVAVLFAVVSAFYYLRVVWQLYFESPGESTAVATNTDVRWLLMANGGLVLALGIMPDQLIRACLTAF</sequence>
<evidence type="ECO:0000313" key="9">
    <source>
        <dbReference type="Proteomes" id="UP000297890"/>
    </source>
</evidence>
<keyword evidence="4 5" id="KW-0472">Membrane</keyword>
<dbReference type="EMBL" id="SRIO01000006">
    <property type="protein sequence ID" value="TFZ82961.1"/>
    <property type="molecule type" value="Genomic_DNA"/>
</dbReference>
<dbReference type="GO" id="GO:0005886">
    <property type="term" value="C:plasma membrane"/>
    <property type="evidence" value="ECO:0007669"/>
    <property type="project" value="UniProtKB-SubCell"/>
</dbReference>
<dbReference type="AlphaFoldDB" id="A0A4Z0F9A1"/>
<feature type="transmembrane region" description="Helical" evidence="5">
    <location>
        <begin position="12"/>
        <end position="31"/>
    </location>
</feature>
<dbReference type="NCBIfam" id="NF004442">
    <property type="entry name" value="PRK05777.1-5"/>
    <property type="match status" value="1"/>
</dbReference>
<feature type="transmembrane region" description="Helical" evidence="5">
    <location>
        <begin position="38"/>
        <end position="57"/>
    </location>
</feature>
<comment type="similarity">
    <text evidence="5">Belongs to the complex I subunit 2 family.</text>
</comment>
<dbReference type="GO" id="GO:0050136">
    <property type="term" value="F:NADH dehydrogenase (quinone) (non-electrogenic) activity"/>
    <property type="evidence" value="ECO:0007669"/>
    <property type="project" value="UniProtKB-UniRule"/>
</dbReference>
<dbReference type="GO" id="GO:0008137">
    <property type="term" value="F:NADH dehydrogenase (ubiquinone) activity"/>
    <property type="evidence" value="ECO:0007669"/>
    <property type="project" value="InterPro"/>
</dbReference>
<feature type="domain" description="NADH:quinone oxidoreductase/Mrp antiporter transmembrane" evidence="7">
    <location>
        <begin position="127"/>
        <end position="417"/>
    </location>
</feature>
<feature type="transmembrane region" description="Helical" evidence="5">
    <location>
        <begin position="164"/>
        <end position="186"/>
    </location>
</feature>
<feature type="transmembrane region" description="Helical" evidence="5">
    <location>
        <begin position="407"/>
        <end position="427"/>
    </location>
</feature>
<keyword evidence="2 5" id="KW-0812">Transmembrane</keyword>
<feature type="transmembrane region" description="Helical" evidence="5">
    <location>
        <begin position="276"/>
        <end position="295"/>
    </location>
</feature>
<dbReference type="InterPro" id="IPR010096">
    <property type="entry name" value="NADH-Q_OxRdtase_suN/2"/>
</dbReference>
<feature type="transmembrane region" description="Helical" evidence="5">
    <location>
        <begin position="243"/>
        <end position="264"/>
    </location>
</feature>
<dbReference type="GO" id="GO:0048038">
    <property type="term" value="F:quinone binding"/>
    <property type="evidence" value="ECO:0007669"/>
    <property type="project" value="UniProtKB-KW"/>
</dbReference>
<feature type="transmembrane region" description="Helical" evidence="5">
    <location>
        <begin position="77"/>
        <end position="96"/>
    </location>
</feature>
<feature type="transmembrane region" description="Helical" evidence="5">
    <location>
        <begin position="372"/>
        <end position="395"/>
    </location>
</feature>
<dbReference type="GO" id="GO:0042773">
    <property type="term" value="P:ATP synthesis coupled electron transport"/>
    <property type="evidence" value="ECO:0007669"/>
    <property type="project" value="InterPro"/>
</dbReference>
<comment type="catalytic activity">
    <reaction evidence="5">
        <text>a quinone + NADH + 5 H(+)(in) = a quinol + NAD(+) + 4 H(+)(out)</text>
        <dbReference type="Rhea" id="RHEA:57888"/>
        <dbReference type="ChEBI" id="CHEBI:15378"/>
        <dbReference type="ChEBI" id="CHEBI:24646"/>
        <dbReference type="ChEBI" id="CHEBI:57540"/>
        <dbReference type="ChEBI" id="CHEBI:57945"/>
        <dbReference type="ChEBI" id="CHEBI:132124"/>
    </reaction>
</comment>
<dbReference type="PRINTS" id="PR01434">
    <property type="entry name" value="NADHDHGNASE5"/>
</dbReference>
<evidence type="ECO:0000256" key="4">
    <source>
        <dbReference type="ARBA" id="ARBA00023136"/>
    </source>
</evidence>
<dbReference type="EC" id="7.1.1.-" evidence="5"/>
<dbReference type="Pfam" id="PF00361">
    <property type="entry name" value="Proton_antipo_M"/>
    <property type="match status" value="1"/>
</dbReference>
<comment type="subunit">
    <text evidence="5">NDH-1 is composed of 14 different subunits. Subunits NuoA, H, J, K, L, M, N constitute the membrane sector of the complex.</text>
</comment>
<keyword evidence="5" id="KW-0874">Quinone</keyword>
<keyword evidence="5" id="KW-0520">NAD</keyword>
<dbReference type="PANTHER" id="PTHR22773">
    <property type="entry name" value="NADH DEHYDROGENASE"/>
    <property type="match status" value="1"/>
</dbReference>
<keyword evidence="5" id="KW-1003">Cell membrane</keyword>
<evidence type="ECO:0000256" key="6">
    <source>
        <dbReference type="RuleBase" id="RU000320"/>
    </source>
</evidence>
<dbReference type="GO" id="GO:0012505">
    <property type="term" value="C:endomembrane system"/>
    <property type="evidence" value="ECO:0007669"/>
    <property type="project" value="UniProtKB-SubCell"/>
</dbReference>
<evidence type="ECO:0000256" key="5">
    <source>
        <dbReference type="HAMAP-Rule" id="MF_00445"/>
    </source>
</evidence>
<comment type="subcellular location">
    <subcellularLocation>
        <location evidence="5">Cell membrane</location>
        <topology evidence="5">Multi-pass membrane protein</topology>
    </subcellularLocation>
    <subcellularLocation>
        <location evidence="1">Endomembrane system</location>
        <topology evidence="1">Multi-pass membrane protein</topology>
    </subcellularLocation>
    <subcellularLocation>
        <location evidence="6">Membrane</location>
        <topology evidence="6">Multi-pass membrane protein</topology>
    </subcellularLocation>
</comment>
<dbReference type="NCBIfam" id="TIGR01770">
    <property type="entry name" value="NDH_I_N"/>
    <property type="match status" value="1"/>
</dbReference>
<dbReference type="HAMAP" id="MF_00445">
    <property type="entry name" value="NDH1_NuoN_1"/>
    <property type="match status" value="1"/>
</dbReference>
<accession>A0A4Z0F9A1</accession>
<feature type="transmembrane region" description="Helical" evidence="5">
    <location>
        <begin position="206"/>
        <end position="231"/>
    </location>
</feature>
<keyword evidence="5" id="KW-1278">Translocase</keyword>
<dbReference type="InterPro" id="IPR001750">
    <property type="entry name" value="ND/Mrp_TM"/>
</dbReference>
<keyword evidence="3 5" id="KW-1133">Transmembrane helix</keyword>
<evidence type="ECO:0000259" key="7">
    <source>
        <dbReference type="Pfam" id="PF00361"/>
    </source>
</evidence>
<feature type="transmembrane region" description="Helical" evidence="5">
    <location>
        <begin position="329"/>
        <end position="351"/>
    </location>
</feature>
<evidence type="ECO:0000256" key="2">
    <source>
        <dbReference type="ARBA" id="ARBA00022692"/>
    </source>
</evidence>
<keyword evidence="5" id="KW-0813">Transport</keyword>
<name>A0A4Z0F9A1_9GAMM</name>
<organism evidence="8 9">
    <name type="scientific">Candidatus Macondimonas diazotrophica</name>
    <dbReference type="NCBI Taxonomy" id="2305248"/>
    <lineage>
        <taxon>Bacteria</taxon>
        <taxon>Pseudomonadati</taxon>
        <taxon>Pseudomonadota</taxon>
        <taxon>Gammaproteobacteria</taxon>
        <taxon>Chromatiales</taxon>
        <taxon>Ectothiorhodospiraceae</taxon>
        <taxon>Candidatus Macondimonas</taxon>
    </lineage>
</organism>
<evidence type="ECO:0000256" key="3">
    <source>
        <dbReference type="ARBA" id="ARBA00022989"/>
    </source>
</evidence>
<reference evidence="8 9" key="1">
    <citation type="journal article" date="2019" name="ISME J.">
        <title>Candidatus Macondimonas diazotrophica, a novel gammaproteobacterial genus dominating crude-oil-contaminated coastal sediments.</title>
        <authorList>
            <person name="Karthikeyan S."/>
            <person name="Konstantinidis K."/>
        </authorList>
    </citation>
    <scope>NUCLEOTIDE SEQUENCE [LARGE SCALE GENOMIC DNA]</scope>
    <source>
        <strain evidence="8 9">KTK01</strain>
    </source>
</reference>
<dbReference type="OrthoDB" id="9768329at2"/>
<protein>
    <recommendedName>
        <fullName evidence="5">NADH-quinone oxidoreductase subunit N</fullName>
        <ecNumber evidence="5">7.1.1.-</ecNumber>
    </recommendedName>
    <alternativeName>
        <fullName evidence="5">NADH dehydrogenase I subunit N</fullName>
    </alternativeName>
    <alternativeName>
        <fullName evidence="5">NDH-1 subunit N</fullName>
    </alternativeName>
</protein>
<comment type="function">
    <text evidence="5">NDH-1 shuttles electrons from NADH, via FMN and iron-sulfur (Fe-S) centers, to quinones in the respiratory chain. The immediate electron acceptor for the enzyme in this species is believed to be ubiquinone. Couples the redox reaction to proton translocation (for every two electrons transferred, four hydrogen ions are translocated across the cytoplasmic membrane), and thus conserves the redox energy in a proton gradient.</text>
</comment>
<keyword evidence="9" id="KW-1185">Reference proteome</keyword>
<evidence type="ECO:0000256" key="1">
    <source>
        <dbReference type="ARBA" id="ARBA00004127"/>
    </source>
</evidence>
<proteinExistence type="inferred from homology"/>
<feature type="transmembrane region" description="Helical" evidence="5">
    <location>
        <begin position="302"/>
        <end position="323"/>
    </location>
</feature>
<feature type="transmembrane region" description="Helical" evidence="5">
    <location>
        <begin position="133"/>
        <end position="152"/>
    </location>
</feature>
<keyword evidence="5" id="KW-0830">Ubiquinone</keyword>
<feature type="transmembrane region" description="Helical" evidence="5">
    <location>
        <begin position="108"/>
        <end position="127"/>
    </location>
</feature>
<keyword evidence="8" id="KW-0560">Oxidoreductase</keyword>
<evidence type="ECO:0000313" key="8">
    <source>
        <dbReference type="EMBL" id="TFZ82961.1"/>
    </source>
</evidence>